<keyword evidence="1" id="KW-0235">DNA replication</keyword>
<dbReference type="Gene3D" id="2.30.29.30">
    <property type="entry name" value="Pleckstrin-homology domain (PH domain)/Phosphotyrosine-binding domain (PTB)"/>
    <property type="match status" value="1"/>
</dbReference>
<accession>A0ABR1FA62</accession>
<dbReference type="InterPro" id="IPR013953">
    <property type="entry name" value="FACT_SPT16_M"/>
</dbReference>
<keyword evidence="1" id="KW-0227">DNA damage</keyword>
<dbReference type="PANTHER" id="PTHR13980">
    <property type="entry name" value="CDC68 RELATED"/>
    <property type="match status" value="1"/>
</dbReference>
<dbReference type="Gene3D" id="2.30.29.150">
    <property type="match status" value="1"/>
</dbReference>
<comment type="similarity">
    <text evidence="1">Belongs to the peptidase M24 family. SPT16 subfamily.</text>
</comment>
<keyword evidence="1" id="KW-0804">Transcription</keyword>
<keyword evidence="1" id="KW-0158">Chromosome</keyword>
<keyword evidence="1" id="KW-0539">Nucleus</keyword>
<dbReference type="RefSeq" id="XP_064769762.1">
    <property type="nucleotide sequence ID" value="XM_064914626.1"/>
</dbReference>
<comment type="function">
    <text evidence="1">Component of the FACT complex, a general chromatin factor that acts to reorganize nucleosomes. The FACT complex is involved in multiple processes that require DNA as a template such as mRNA elongation, DNA replication and DNA repair. During transcription elongation the FACT complex acts as a histone chaperone that both destabilizes and restores nucleosomal structure. It facilitates the passage of RNA polymerase II and transcription by promoting the dissociation of one histone H2A-H2B dimer from the nucleosome, then subsequently promotes the reestablishment of the nucleosome following the passage of RNA polymerase II.</text>
</comment>
<dbReference type="GeneID" id="90040138"/>
<dbReference type="Pfam" id="PF24824">
    <property type="entry name" value="PH_SPT16"/>
    <property type="match status" value="1"/>
</dbReference>
<evidence type="ECO:0000313" key="6">
    <source>
        <dbReference type="Proteomes" id="UP001498771"/>
    </source>
</evidence>
<feature type="region of interest" description="Disordered" evidence="2">
    <location>
        <begin position="465"/>
        <end position="531"/>
    </location>
</feature>
<evidence type="ECO:0000313" key="5">
    <source>
        <dbReference type="EMBL" id="KAK7206729.1"/>
    </source>
</evidence>
<dbReference type="SMART" id="SM01286">
    <property type="entry name" value="SPT16"/>
    <property type="match status" value="1"/>
</dbReference>
<comment type="subcellular location">
    <subcellularLocation>
        <location evidence="1">Nucleus</location>
    </subcellularLocation>
    <subcellularLocation>
        <location evidence="1">Chromosome</location>
    </subcellularLocation>
</comment>
<dbReference type="InterPro" id="IPR056595">
    <property type="entry name" value="Fact-SPT16_PH"/>
</dbReference>
<proteinExistence type="inferred from homology"/>
<feature type="domain" description="FACT complex subunit SPT16 middle" evidence="3">
    <location>
        <begin position="77"/>
        <end position="227"/>
    </location>
</feature>
<evidence type="ECO:0000256" key="2">
    <source>
        <dbReference type="SAM" id="MobiDB-lite"/>
    </source>
</evidence>
<evidence type="ECO:0000256" key="1">
    <source>
        <dbReference type="RuleBase" id="RU367052"/>
    </source>
</evidence>
<evidence type="ECO:0000259" key="3">
    <source>
        <dbReference type="SMART" id="SM01286"/>
    </source>
</evidence>
<organism evidence="5 6">
    <name type="scientific">Myxozyma melibiosi</name>
    <dbReference type="NCBI Taxonomy" id="54550"/>
    <lineage>
        <taxon>Eukaryota</taxon>
        <taxon>Fungi</taxon>
        <taxon>Dikarya</taxon>
        <taxon>Ascomycota</taxon>
        <taxon>Saccharomycotina</taxon>
        <taxon>Lipomycetes</taxon>
        <taxon>Lipomycetales</taxon>
        <taxon>Lipomycetaceae</taxon>
        <taxon>Myxozyma</taxon>
    </lineage>
</organism>
<evidence type="ECO:0000259" key="4">
    <source>
        <dbReference type="SMART" id="SM01287"/>
    </source>
</evidence>
<dbReference type="EMBL" id="JBBJBU010000002">
    <property type="protein sequence ID" value="KAK7206729.1"/>
    <property type="molecule type" value="Genomic_DNA"/>
</dbReference>
<reference evidence="5 6" key="1">
    <citation type="submission" date="2024-03" db="EMBL/GenBank/DDBJ databases">
        <title>Genome-scale model development and genomic sequencing of the oleaginous clade Lipomyces.</title>
        <authorList>
            <consortium name="Lawrence Berkeley National Laboratory"/>
            <person name="Czajka J.J."/>
            <person name="Han Y."/>
            <person name="Kim J."/>
            <person name="Mondo S.J."/>
            <person name="Hofstad B.A."/>
            <person name="Robles A."/>
            <person name="Haridas S."/>
            <person name="Riley R."/>
            <person name="LaButti K."/>
            <person name="Pangilinan J."/>
            <person name="Andreopoulos W."/>
            <person name="Lipzen A."/>
            <person name="Yan J."/>
            <person name="Wang M."/>
            <person name="Ng V."/>
            <person name="Grigoriev I.V."/>
            <person name="Spatafora J.W."/>
            <person name="Magnuson J.K."/>
            <person name="Baker S.E."/>
            <person name="Pomraning K.R."/>
        </authorList>
    </citation>
    <scope>NUCLEOTIDE SEQUENCE [LARGE SCALE GENOMIC DNA]</scope>
    <source>
        <strain evidence="5 6">Phaff 52-87</strain>
    </source>
</reference>
<dbReference type="InterPro" id="IPR013719">
    <property type="entry name" value="RTT106/SPT16-like_middle_dom"/>
</dbReference>
<name>A0ABR1FA62_9ASCO</name>
<gene>
    <name evidence="5" type="ORF">BZA70DRAFT_298778</name>
</gene>
<keyword evidence="1" id="KW-0805">Transcription regulation</keyword>
<keyword evidence="6" id="KW-1185">Reference proteome</keyword>
<dbReference type="Pfam" id="PF08644">
    <property type="entry name" value="SPT16"/>
    <property type="match status" value="1"/>
</dbReference>
<feature type="compositionally biased region" description="Acidic residues" evidence="2">
    <location>
        <begin position="472"/>
        <end position="531"/>
    </location>
</feature>
<dbReference type="Proteomes" id="UP001498771">
    <property type="component" value="Unassembled WGS sequence"/>
</dbReference>
<comment type="subunit">
    <text evidence="1">Component of the FACT complex.</text>
</comment>
<dbReference type="PANTHER" id="PTHR13980:SF15">
    <property type="entry name" value="FACT COMPLEX SUBUNIT SPT16"/>
    <property type="match status" value="1"/>
</dbReference>
<protein>
    <recommendedName>
        <fullName evidence="1">FACT complex subunit</fullName>
    </recommendedName>
</protein>
<sequence>MSERKKLRQETKVVNEAAELKRREHQKKLHLKLLEEGQKRFAGESKAEDDEKRAVFRRYEAYKRESQFPVGVKDLKIAVDPKSQVVVVPICGRPVPLHINTLKNASKNDEGEYVYIRLNLMTPGQAIGKKDELPYEDPNAHFVQSLTFRSRDTERMTDIFRSIQEMKKNAMKKEIERKELEDVVTQSNLVEVKNRRPLRLDNIFVRPAMEGKRIAGSIEIHQNGLRYQSPVRMDQKFDLLFNNIKHLFFQPCDHELVVIIHVHLKQPIMVGKRKTKDVQFYREASDIQFDETGNRKRKYRYGDEDELEAEQEERKRRHALNKEFRAFSERISEASNGAFDVDIPFRELGFYGVPFRANVLCQPTTDCLVQLIDPPFLVITLSEIEIAHLERVQFGLKNFDLVFVFKDFSRPVAHINSIPMDSLESVKDWLNEVEIAYSEGPLNLNWATIMKTVTSDPHSFFEEGGWSFLNNDSDEDVSDESEQESEFEASDLDPSDESEAESDFDDDGSASGGDDDEEDDDDEDDEEDDED</sequence>
<dbReference type="SMART" id="SM01287">
    <property type="entry name" value="Rtt106"/>
    <property type="match status" value="1"/>
</dbReference>
<dbReference type="InterPro" id="IPR040258">
    <property type="entry name" value="Spt16"/>
</dbReference>
<dbReference type="Gene3D" id="2.30.29.210">
    <property type="entry name" value="FACT complex subunit Spt16p/Cdc68p"/>
    <property type="match status" value="1"/>
</dbReference>
<keyword evidence="1" id="KW-0234">DNA repair</keyword>
<feature type="domain" description="Histone chaperone RTT106/FACT complex subunit SPT16-like middle" evidence="4">
    <location>
        <begin position="350"/>
        <end position="440"/>
    </location>
</feature>
<dbReference type="InterPro" id="IPR011993">
    <property type="entry name" value="PH-like_dom_sf"/>
</dbReference>
<dbReference type="Pfam" id="PF08512">
    <property type="entry name" value="Rttp106-like_middle"/>
    <property type="match status" value="1"/>
</dbReference>
<comment type="caution">
    <text evidence="5">The sequence shown here is derived from an EMBL/GenBank/DDBJ whole genome shotgun (WGS) entry which is preliminary data.</text>
</comment>